<name>A0A2I0I1Z2_PUNGR</name>
<reference evidence="2 3" key="1">
    <citation type="submission" date="2017-11" db="EMBL/GenBank/DDBJ databases">
        <title>De-novo sequencing of pomegranate (Punica granatum L.) genome.</title>
        <authorList>
            <person name="Akparov Z."/>
            <person name="Amiraslanov A."/>
            <person name="Hajiyeva S."/>
            <person name="Abbasov M."/>
            <person name="Kaur K."/>
            <person name="Hamwieh A."/>
            <person name="Solovyev V."/>
            <person name="Salamov A."/>
            <person name="Braich B."/>
            <person name="Kosarev P."/>
            <person name="Mahmoud A."/>
            <person name="Hajiyev E."/>
            <person name="Babayeva S."/>
            <person name="Izzatullayeva V."/>
            <person name="Mammadov A."/>
            <person name="Mammadov A."/>
            <person name="Sharifova S."/>
            <person name="Ojaghi J."/>
            <person name="Eynullazada K."/>
            <person name="Bayramov B."/>
            <person name="Abdulazimova A."/>
            <person name="Shahmuradov I."/>
        </authorList>
    </citation>
    <scope>NUCLEOTIDE SEQUENCE [LARGE SCALE GENOMIC DNA]</scope>
    <source>
        <strain evidence="3">cv. AG2017</strain>
        <tissue evidence="2">Leaf</tissue>
    </source>
</reference>
<dbReference type="AlphaFoldDB" id="A0A2I0I1Z2"/>
<feature type="compositionally biased region" description="Polar residues" evidence="1">
    <location>
        <begin position="69"/>
        <end position="83"/>
    </location>
</feature>
<feature type="region of interest" description="Disordered" evidence="1">
    <location>
        <begin position="69"/>
        <end position="90"/>
    </location>
</feature>
<comment type="caution">
    <text evidence="2">The sequence shown here is derived from an EMBL/GenBank/DDBJ whole genome shotgun (WGS) entry which is preliminary data.</text>
</comment>
<gene>
    <name evidence="2" type="ORF">CRG98_041857</name>
</gene>
<dbReference type="Proteomes" id="UP000233551">
    <property type="component" value="Unassembled WGS sequence"/>
</dbReference>
<evidence type="ECO:0000256" key="1">
    <source>
        <dbReference type="SAM" id="MobiDB-lite"/>
    </source>
</evidence>
<dbReference type="EMBL" id="PGOL01004333">
    <property type="protein sequence ID" value="PKI37740.1"/>
    <property type="molecule type" value="Genomic_DNA"/>
</dbReference>
<proteinExistence type="predicted"/>
<organism evidence="2 3">
    <name type="scientific">Punica granatum</name>
    <name type="common">Pomegranate</name>
    <dbReference type="NCBI Taxonomy" id="22663"/>
    <lineage>
        <taxon>Eukaryota</taxon>
        <taxon>Viridiplantae</taxon>
        <taxon>Streptophyta</taxon>
        <taxon>Embryophyta</taxon>
        <taxon>Tracheophyta</taxon>
        <taxon>Spermatophyta</taxon>
        <taxon>Magnoliopsida</taxon>
        <taxon>eudicotyledons</taxon>
        <taxon>Gunneridae</taxon>
        <taxon>Pentapetalae</taxon>
        <taxon>rosids</taxon>
        <taxon>malvids</taxon>
        <taxon>Myrtales</taxon>
        <taxon>Lythraceae</taxon>
        <taxon>Punica</taxon>
    </lineage>
</organism>
<sequence>MAAFTSFGTTSPRYIKRQAMYFPCLGSHLAIVLEGSNKKHRLNRSKDVSKEQHKNREIEGETRAMVASAATSQTRPSATSNVVGDQEKGRVPTGREIWNFSKVIVGDGDPVGESLPD</sequence>
<accession>A0A2I0I1Z2</accession>
<keyword evidence="3" id="KW-1185">Reference proteome</keyword>
<protein>
    <submittedName>
        <fullName evidence="2">Uncharacterized protein</fullName>
    </submittedName>
</protein>
<evidence type="ECO:0000313" key="3">
    <source>
        <dbReference type="Proteomes" id="UP000233551"/>
    </source>
</evidence>
<evidence type="ECO:0000313" key="2">
    <source>
        <dbReference type="EMBL" id="PKI37740.1"/>
    </source>
</evidence>